<dbReference type="EMBL" id="CP058595">
    <property type="protein sequence ID" value="QLG46498.1"/>
    <property type="molecule type" value="Genomic_DNA"/>
</dbReference>
<dbReference type="Pfam" id="PF11625">
    <property type="entry name" value="DUF3253"/>
    <property type="match status" value="1"/>
</dbReference>
<keyword evidence="2" id="KW-1185">Reference proteome</keyword>
<dbReference type="SUPFAM" id="SSF46785">
    <property type="entry name" value="Winged helix' DNA-binding domain"/>
    <property type="match status" value="1"/>
</dbReference>
<dbReference type="RefSeq" id="WP_179242777.1">
    <property type="nucleotide sequence ID" value="NZ_CP058595.1"/>
</dbReference>
<evidence type="ECO:0000313" key="2">
    <source>
        <dbReference type="Proteomes" id="UP000509302"/>
    </source>
</evidence>
<dbReference type="AlphaFoldDB" id="A0A7H9ASN9"/>
<dbReference type="Gene3D" id="1.10.10.10">
    <property type="entry name" value="Winged helix-like DNA-binding domain superfamily/Winged helix DNA-binding domain"/>
    <property type="match status" value="1"/>
</dbReference>
<name>A0A7H9ASN9_9FLAO</name>
<gene>
    <name evidence="1" type="ORF">HYG79_14460</name>
</gene>
<protein>
    <submittedName>
        <fullName evidence="1">DUF3253 domain-containing protein</fullName>
    </submittedName>
</protein>
<dbReference type="InterPro" id="IPR036388">
    <property type="entry name" value="WH-like_DNA-bd_sf"/>
</dbReference>
<dbReference type="InterPro" id="IPR036390">
    <property type="entry name" value="WH_DNA-bd_sf"/>
</dbReference>
<dbReference type="InterPro" id="IPR021660">
    <property type="entry name" value="DUF3253"/>
</dbReference>
<evidence type="ECO:0000313" key="1">
    <source>
        <dbReference type="EMBL" id="QLG46498.1"/>
    </source>
</evidence>
<proteinExistence type="predicted"/>
<sequence length="90" mass="10306">MSKNVEEQIKDLHLQFAEERGLDKTYCPSEVARKFAPDIWRDKMDLVREVADNLVTSGQLIALQKGVKIVKKPSEARGPIRLQKKRSKSN</sequence>
<accession>A0A7H9ASN9</accession>
<dbReference type="Proteomes" id="UP000509302">
    <property type="component" value="Chromosome"/>
</dbReference>
<dbReference type="KEGG" id="cagg:HYG79_14460"/>
<reference evidence="1 2" key="1">
    <citation type="journal article" date="2006" name="Int. J. Syst. Evol. Microbiol.">
        <title>Costertonia aggregata gen. nov., sp. nov., a mesophilic marine bacterium of the family Flavobacteriaceae, isolated from a mature biofilm.</title>
        <authorList>
            <person name="Kwon K.K."/>
            <person name="Lee Y.K."/>
            <person name="Lee H.K."/>
        </authorList>
    </citation>
    <scope>NUCLEOTIDE SEQUENCE [LARGE SCALE GENOMIC DNA]</scope>
    <source>
        <strain evidence="1 2">KCCM 42265</strain>
    </source>
</reference>
<organism evidence="1 2">
    <name type="scientific">Costertonia aggregata</name>
    <dbReference type="NCBI Taxonomy" id="343403"/>
    <lineage>
        <taxon>Bacteria</taxon>
        <taxon>Pseudomonadati</taxon>
        <taxon>Bacteroidota</taxon>
        <taxon>Flavobacteriia</taxon>
        <taxon>Flavobacteriales</taxon>
        <taxon>Flavobacteriaceae</taxon>
        <taxon>Costertonia</taxon>
    </lineage>
</organism>